<keyword evidence="16" id="KW-0614">Plasmid</keyword>
<dbReference type="CDD" id="cd19531">
    <property type="entry name" value="LCL_NRPS-like"/>
    <property type="match status" value="1"/>
</dbReference>
<dbReference type="Gene3D" id="2.30.38.10">
    <property type="entry name" value="Luciferase, Domain 3"/>
    <property type="match status" value="1"/>
</dbReference>
<dbReference type="Proteomes" id="UP000232003">
    <property type="component" value="Plasmid pNFSY04"/>
</dbReference>
<dbReference type="Pfam" id="PF23024">
    <property type="entry name" value="AMP-dom_DIP2-like"/>
    <property type="match status" value="1"/>
</dbReference>
<evidence type="ECO:0000259" key="15">
    <source>
        <dbReference type="PROSITE" id="PS52004"/>
    </source>
</evidence>
<dbReference type="InterPro" id="IPR015421">
    <property type="entry name" value="PyrdxlP-dep_Trfase_major"/>
</dbReference>
<dbReference type="Pfam" id="PF00698">
    <property type="entry name" value="Acyl_transf_1"/>
    <property type="match status" value="1"/>
</dbReference>
<dbReference type="SUPFAM" id="SSF55048">
    <property type="entry name" value="Probable ACP-binding domain of malonyl-CoA ACP transacylase"/>
    <property type="match status" value="1"/>
</dbReference>
<dbReference type="GO" id="GO:0044550">
    <property type="term" value="P:secondary metabolite biosynthetic process"/>
    <property type="evidence" value="ECO:0007669"/>
    <property type="project" value="UniProtKB-ARBA"/>
</dbReference>
<dbReference type="RefSeq" id="WP_157816883.1">
    <property type="nucleotide sequence ID" value="NZ_CAWNNC010000005.1"/>
</dbReference>
<dbReference type="CDD" id="cd00610">
    <property type="entry name" value="OAT_like"/>
    <property type="match status" value="1"/>
</dbReference>
<dbReference type="FunFam" id="2.30.38.10:FF:000001">
    <property type="entry name" value="Non-ribosomal peptide synthetase PvdI"/>
    <property type="match status" value="1"/>
</dbReference>
<dbReference type="FunFam" id="3.40.50.980:FF:000001">
    <property type="entry name" value="Non-ribosomal peptide synthetase"/>
    <property type="match status" value="1"/>
</dbReference>
<dbReference type="GO" id="GO:0004315">
    <property type="term" value="F:3-oxoacyl-[acyl-carrier-protein] synthase activity"/>
    <property type="evidence" value="ECO:0007669"/>
    <property type="project" value="InterPro"/>
</dbReference>
<proteinExistence type="inferred from homology"/>
<keyword evidence="11" id="KW-0443">Lipid metabolism</keyword>
<dbReference type="Pfam" id="PF00501">
    <property type="entry name" value="AMP-binding"/>
    <property type="match status" value="2"/>
</dbReference>
<dbReference type="PROSITE" id="PS00600">
    <property type="entry name" value="AA_TRANSFER_CLASS_3"/>
    <property type="match status" value="1"/>
</dbReference>
<dbReference type="SMART" id="SM00827">
    <property type="entry name" value="PKS_AT"/>
    <property type="match status" value="1"/>
</dbReference>
<dbReference type="InterPro" id="IPR049704">
    <property type="entry name" value="Aminotrans_3_PPA_site"/>
</dbReference>
<dbReference type="GO" id="GO:0030170">
    <property type="term" value="F:pyridoxal phosphate binding"/>
    <property type="evidence" value="ECO:0007669"/>
    <property type="project" value="InterPro"/>
</dbReference>
<keyword evidence="5" id="KW-0963">Cytoplasm</keyword>
<dbReference type="InterPro" id="IPR016039">
    <property type="entry name" value="Thiolase-like"/>
</dbReference>
<evidence type="ECO:0000256" key="6">
    <source>
        <dbReference type="ARBA" id="ARBA00022553"/>
    </source>
</evidence>
<dbReference type="PROSITE" id="PS00012">
    <property type="entry name" value="PHOSPHOPANTETHEINE"/>
    <property type="match status" value="1"/>
</dbReference>
<dbReference type="InterPro" id="IPR015422">
    <property type="entry name" value="PyrdxlP-dep_Trfase_small"/>
</dbReference>
<evidence type="ECO:0000256" key="4">
    <source>
        <dbReference type="ARBA" id="ARBA00022450"/>
    </source>
</evidence>
<evidence type="ECO:0000256" key="1">
    <source>
        <dbReference type="ARBA" id="ARBA00001957"/>
    </source>
</evidence>
<dbReference type="InterPro" id="IPR001227">
    <property type="entry name" value="Ac_transferase_dom_sf"/>
</dbReference>
<dbReference type="InterPro" id="IPR042099">
    <property type="entry name" value="ANL_N_sf"/>
</dbReference>
<dbReference type="Gene3D" id="3.90.1150.10">
    <property type="entry name" value="Aspartate Aminotransferase, domain 1"/>
    <property type="match status" value="1"/>
</dbReference>
<dbReference type="Pfam" id="PF22621">
    <property type="entry name" value="CurL-like_PKS_C"/>
    <property type="match status" value="1"/>
</dbReference>
<dbReference type="GO" id="GO:0004312">
    <property type="term" value="F:fatty acid synthase activity"/>
    <property type="evidence" value="ECO:0007669"/>
    <property type="project" value="TreeGrafter"/>
</dbReference>
<accession>A0A2K8T6M3</accession>
<evidence type="ECO:0000313" key="16">
    <source>
        <dbReference type="EMBL" id="AUB43299.1"/>
    </source>
</evidence>
<comment type="similarity">
    <text evidence="3">Belongs to the ATP-dependent AMP-binding enzyme family.</text>
</comment>
<dbReference type="FunFam" id="3.40.50.12780:FF:000013">
    <property type="entry name" value="Long-chain-fatty-acid--AMP ligase FadD32"/>
    <property type="match status" value="1"/>
</dbReference>
<keyword evidence="9" id="KW-0663">Pyridoxal phosphate</keyword>
<dbReference type="SMART" id="SM00825">
    <property type="entry name" value="PKS_KS"/>
    <property type="match status" value="1"/>
</dbReference>
<evidence type="ECO:0000256" key="11">
    <source>
        <dbReference type="ARBA" id="ARBA00023098"/>
    </source>
</evidence>
<dbReference type="GO" id="GO:0006633">
    <property type="term" value="P:fatty acid biosynthetic process"/>
    <property type="evidence" value="ECO:0007669"/>
    <property type="project" value="InterPro"/>
</dbReference>
<evidence type="ECO:0000256" key="10">
    <source>
        <dbReference type="ARBA" id="ARBA00023054"/>
    </source>
</evidence>
<dbReference type="GO" id="GO:0071766">
    <property type="term" value="P:Actinobacterium-type cell wall biogenesis"/>
    <property type="evidence" value="ECO:0007669"/>
    <property type="project" value="UniProtKB-ARBA"/>
</dbReference>
<dbReference type="Gene3D" id="3.40.47.10">
    <property type="match status" value="1"/>
</dbReference>
<dbReference type="InterPro" id="IPR014031">
    <property type="entry name" value="Ketoacyl_synth_C"/>
</dbReference>
<evidence type="ECO:0000256" key="5">
    <source>
        <dbReference type="ARBA" id="ARBA00022490"/>
    </source>
</evidence>
<dbReference type="Pfam" id="PF00202">
    <property type="entry name" value="Aminotran_3"/>
    <property type="match status" value="1"/>
</dbReference>
<dbReference type="PROSITE" id="PS00606">
    <property type="entry name" value="KS3_1"/>
    <property type="match status" value="1"/>
</dbReference>
<dbReference type="SUPFAM" id="SSF52151">
    <property type="entry name" value="FabD/lysophospholipase-like"/>
    <property type="match status" value="1"/>
</dbReference>
<feature type="region of interest" description="Disordered" evidence="13">
    <location>
        <begin position="2428"/>
        <end position="2447"/>
    </location>
</feature>
<dbReference type="InterPro" id="IPR020806">
    <property type="entry name" value="PKS_PP-bd"/>
</dbReference>
<dbReference type="GO" id="GO:0005737">
    <property type="term" value="C:cytoplasm"/>
    <property type="evidence" value="ECO:0007669"/>
    <property type="project" value="UniProtKB-SubCell"/>
</dbReference>
<dbReference type="InterPro" id="IPR020841">
    <property type="entry name" value="PKS_Beta-ketoAc_synthase_dom"/>
</dbReference>
<protein>
    <submittedName>
        <fullName evidence="16">Glutamate-1-semialdehyde aminotransferase</fullName>
    </submittedName>
</protein>
<dbReference type="FunFam" id="3.40.50.980:FF:000002">
    <property type="entry name" value="Enterobactin synthetase component F"/>
    <property type="match status" value="1"/>
</dbReference>
<dbReference type="SUPFAM" id="SSF51679">
    <property type="entry name" value="Bacterial luciferase-like"/>
    <property type="match status" value="1"/>
</dbReference>
<feature type="compositionally biased region" description="Polar residues" evidence="13">
    <location>
        <begin position="2428"/>
        <end position="2438"/>
    </location>
</feature>
<dbReference type="Gene3D" id="3.40.50.980">
    <property type="match status" value="2"/>
</dbReference>
<dbReference type="InterPro" id="IPR015424">
    <property type="entry name" value="PyrdxlP-dep_Trfase"/>
</dbReference>
<dbReference type="Pfam" id="PF13193">
    <property type="entry name" value="AMP-binding_C"/>
    <property type="match status" value="1"/>
</dbReference>
<dbReference type="FunFam" id="1.10.1200.10:FF:000016">
    <property type="entry name" value="Non-ribosomal peptide synthase"/>
    <property type="match status" value="1"/>
</dbReference>
<dbReference type="FunFam" id="3.40.50.12780:FF:000012">
    <property type="entry name" value="Non-ribosomal peptide synthetase"/>
    <property type="match status" value="1"/>
</dbReference>
<evidence type="ECO:0000256" key="13">
    <source>
        <dbReference type="SAM" id="MobiDB-lite"/>
    </source>
</evidence>
<evidence type="ECO:0000259" key="14">
    <source>
        <dbReference type="PROSITE" id="PS50075"/>
    </source>
</evidence>
<dbReference type="FunFam" id="3.40.366.10:FF:000002">
    <property type="entry name" value="Probable polyketide synthase 2"/>
    <property type="match status" value="1"/>
</dbReference>
<dbReference type="InterPro" id="IPR005814">
    <property type="entry name" value="Aminotrans_3"/>
</dbReference>
<dbReference type="NCBIfam" id="TIGR01733">
    <property type="entry name" value="AA-adenyl-dom"/>
    <property type="match status" value="1"/>
</dbReference>
<dbReference type="SUPFAM" id="SSF53901">
    <property type="entry name" value="Thiolase-like"/>
    <property type="match status" value="1"/>
</dbReference>
<dbReference type="InterPro" id="IPR050091">
    <property type="entry name" value="PKS_NRPS_Biosynth_Enz"/>
</dbReference>
<dbReference type="Pfam" id="PF00550">
    <property type="entry name" value="PP-binding"/>
    <property type="match status" value="3"/>
</dbReference>
<dbReference type="FunFam" id="3.30.300.30:FF:000010">
    <property type="entry name" value="Enterobactin synthetase component F"/>
    <property type="match status" value="1"/>
</dbReference>
<dbReference type="InterPro" id="IPR009081">
    <property type="entry name" value="PP-bd_ACP"/>
</dbReference>
<dbReference type="InterPro" id="IPR016036">
    <property type="entry name" value="Malonyl_transacylase_ACP-bd"/>
</dbReference>
<dbReference type="PROSITE" id="PS52004">
    <property type="entry name" value="KS3_2"/>
    <property type="match status" value="1"/>
</dbReference>
<dbReference type="InterPro" id="IPR014043">
    <property type="entry name" value="Acyl_transferase_dom"/>
</dbReference>
<organism evidence="16 17">
    <name type="scientific">Nostoc flagelliforme CCNUN1</name>
    <dbReference type="NCBI Taxonomy" id="2038116"/>
    <lineage>
        <taxon>Bacteria</taxon>
        <taxon>Bacillati</taxon>
        <taxon>Cyanobacteriota</taxon>
        <taxon>Cyanophyceae</taxon>
        <taxon>Nostocales</taxon>
        <taxon>Nostocaceae</taxon>
        <taxon>Nostoc</taxon>
    </lineage>
</organism>
<keyword evidence="10" id="KW-0175">Coiled coil</keyword>
<dbReference type="PROSITE" id="PS50075">
    <property type="entry name" value="CARRIER"/>
    <property type="match status" value="3"/>
</dbReference>
<dbReference type="SUPFAM" id="SSF52777">
    <property type="entry name" value="CoA-dependent acyltransferases"/>
    <property type="match status" value="2"/>
</dbReference>
<keyword evidence="8" id="KW-0276">Fatty acid metabolism</keyword>
<dbReference type="Gene3D" id="3.30.300.30">
    <property type="match status" value="2"/>
</dbReference>
<feature type="domain" description="Carrier" evidence="14">
    <location>
        <begin position="719"/>
        <end position="796"/>
    </location>
</feature>
<dbReference type="InterPro" id="IPR014030">
    <property type="entry name" value="Ketoacyl_synth_N"/>
</dbReference>
<dbReference type="InterPro" id="IPR001242">
    <property type="entry name" value="Condensation_dom"/>
</dbReference>
<dbReference type="SUPFAM" id="SSF53383">
    <property type="entry name" value="PLP-dependent transferases"/>
    <property type="match status" value="1"/>
</dbReference>
<keyword evidence="7 16" id="KW-0808">Transferase</keyword>
<dbReference type="Gene3D" id="3.40.640.10">
    <property type="entry name" value="Type I PLP-dependent aspartate aminotransferase-like (Major domain)"/>
    <property type="match status" value="1"/>
</dbReference>
<dbReference type="Gene3D" id="3.20.20.30">
    <property type="entry name" value="Luciferase-like domain"/>
    <property type="match status" value="1"/>
</dbReference>
<keyword evidence="17" id="KW-1185">Reference proteome</keyword>
<dbReference type="SMART" id="SM00823">
    <property type="entry name" value="PKS_PP"/>
    <property type="match status" value="3"/>
</dbReference>
<dbReference type="Pfam" id="PF00109">
    <property type="entry name" value="ketoacyl-synt"/>
    <property type="match status" value="1"/>
</dbReference>
<geneLocation type="plasmid" evidence="17">
    <name>pnfsy04</name>
</geneLocation>
<name>A0A2K8T6M3_9NOSO</name>
<evidence type="ECO:0000313" key="17">
    <source>
        <dbReference type="Proteomes" id="UP000232003"/>
    </source>
</evidence>
<dbReference type="GO" id="GO:0043041">
    <property type="term" value="P:amino acid activation for nonribosomal peptide biosynthetic process"/>
    <property type="evidence" value="ECO:0007669"/>
    <property type="project" value="UniProtKB-ARBA"/>
</dbReference>
<feature type="domain" description="Carrier" evidence="14">
    <location>
        <begin position="3809"/>
        <end position="3884"/>
    </location>
</feature>
<comment type="similarity">
    <text evidence="12">In the C-terminal section; belongs to the NRP synthetase family.</text>
</comment>
<dbReference type="SUPFAM" id="SSF56801">
    <property type="entry name" value="Acetyl-CoA synthetase-like"/>
    <property type="match status" value="2"/>
</dbReference>
<dbReference type="Pfam" id="PF02801">
    <property type="entry name" value="Ketoacyl-synt_C"/>
    <property type="match status" value="1"/>
</dbReference>
<evidence type="ECO:0000256" key="12">
    <source>
        <dbReference type="ARBA" id="ARBA00029443"/>
    </source>
</evidence>
<sequence length="3920" mass="435510">MAINLIQQQLQRLMQDLSAMATPAVVELLFTTTTTQSRQKAHARYITTVGIFAAIYDKNDIETVESNQMLKPCKYEKKMDNFSTFLDILQYRAIHQSEQIAYTFLLNGETESVSLTYQELERKAQAIAVRLQDRVKVPGSRVLLLFPPGLDFITAFFGCLYAGCVAVPAYPPRRNQKLSRLQAIVSDAQASAALTTTSELTSIESQLFRNPKLSAIHWLAIDKIDNDCASDWQDPTANSDTLAFLQYTSGSTGTPKGVMVTHGNLLHNEQIIQSAFGHTHNTIVVGWLPLFHDMGLIGNVLQPLYLGTPCFLMSPVAFLQKPIRWLQAISRYKATTSGGPNFAYELCVRQITSEQRDQLDLSSWEVAFSGAEPIRAETLERFTSTFADCGFRHEAFYPCYGMAETTLFVSGGLKTQPPVISQVKRTALEKNKVIVATDDRSDIQKIVGCGRSWLDTKIALVEPESLTRLTDGQVGEIWVSSPSVASGYWNRPSQTKDTFHAYLDTDEKPYLRTGDLGFLQDGELFITGRLKDLIIILGRNHYPQDIELTVEQSHPALRPSCGAVFSVEIAGVEQLAIVQEVERTHLRKLNGNDAIAAIRKAVAQEHDLQAYAILLLKTGTLPKTSSGKVQRSACRDAFLAGSLDVVADWSVNPQNKAQFQHLESEVESLLQKLKVCELPTVTAESQNPSVVSPQLEPTPATIETTRLDRYETKNKPRLLTREAIESWLVAKVAKHLQMSPQRIDIEEPLAQYGLGSLAAVRISGELQEWLECELSPTLLYDYPSIQTLAKYLAGTSVKKDVTPIKVVPPSSKDNQAIAIIGIGCRFPKANNPEVFWQLLRNGVDGISEVPTSRWDAHAFYEPSRSQRGKMNTRWGGFLEQVDQFDPQFFGISPREAESMDPQQRLLLEVSWEALENAGKAPEKLAGSNTGVFVGISNFDYSQLQINQTTQLDAYTGTGNAFSIAANRLSYFLDLHGPSWAVDTACSSSLVAVHQACQSLRQGECELALAGGVNLILTPQLTITFSQAGMMAVDGRCKTFDADADGYVRGEGCGVVILKRLGDAQRDGDNILAVIKGSAVNQDGRSNGLTAPNGHAQQAVIRQALQNADVAAAEISYIEAHGTGTFLGDPIELNSLKEVLMQERSPGQTCLIGSVKTNIGHLEAAAGIASLIKVVLSMNHGEIPPHLHLKQVNPHISLAGTSLAIATSLQRWSRGIKPLLAGVSSFGFGGTNAHIIVEQAPQESQKPTASDRSLHLLTLSAKNETALKELAQSYVSYLSNHPDAPLADICFTANSGRSHFNHRLAIVTESTTQLSEQLTAFTTGKQASGVINGTVEIANRPKIVFLFTGQGSQYHAMGRKLSETQPTFRKILQQCDQLLKPYLDQSLLEILYGTTETAHLLNETAYTQPALFALEYALAELWRSWGIVPDAVIGHSVGEYVAACVAGVFSLEDGLMLVAERGRLMQSLPHNGEMAVVFAEQEKVVNILTQYEREPSGVARDTSISIAAVNGPNNIVISGLREYVQSAVEQFQSQGITVKPLQVSHAFHSPLMKPILDEFESKAATVNFQAPQIALISNLTGEIFSSGEIPDASYWRRHLREPVQFAAGMNTLAEQGDKVFLEIGPRPTLSGMGKRCLPNVKSTWLPSLQHGQDDWQVLLNSLGILDTQGVEVNWVGYDRDYQRHKISLPTYPFQRKRYWFESDEGRNVNSMDLKNSDTQLVKPQLNTFRKTIHKDTIISQLRNLVAGLLQTDWSEIDVYAPFLEMGADSIVLIEAVRTIENTFGIKVTIRQMFEELTNIDRLASYIEQNQPEVASEEKPTEAEIIAQNDSTQTIQDKAPEPEIAVGTLPQLSQPALPTVTKKPTYVRENGSVKTPVVETGLERIMAQQLQLTSQVISQQLQLLQNNRVVSSTDESQVRFIKTSEPASPANNSLKGTETQEPLSLERITAVGAEGLNSKQQQHLEALIACYTKRTQGSKRAKQSYHHVLSDSRASAGFRPSIKEMVYPIVCDRSVGSRFWDVDGNEYVDITMGFGVHLFGHNPPFVSEALQEQIKLGTQVGPQPSLAGEVAELFCELTGMERVTFCQSGTEAVMTSLRLARTATNRTKVALFSGSFHGHFDGVLARAQLSDDKLVSVPIAPGVSPHMVEDIVVLNYGEPQALEYIEAHAHELAAVLVEPVQSRRPDLQPKEFLQHLRQLTAKAGIVLIFDEIITGFRIHPGGAQAHFGVKADLATYGKIPGGGLPFAAVAGKATFMNGIDGGQWNYGDDSYPEAERTFFAGTFNKHPLALATARAVLKHLKNHGSDLQEQLNQCTAQLAETLNTFFKEERVPIQVVYFGSLFRFSFKKNLDLFFYHLVEKGVYVWEGRTCFLSTAHTNADIQYVIQAVKDSVAQMQAGGFLPERSSNLNGSASNSTNSFLAKSHTLKSPNITKTTNTTQVEPGFWGRRTHKPNVNLSQNTAIRAKRDRSQGISFSLYYFGNYESEFDPNKYNLLFEGAKFADEQGFTALWIPERHFHPFGGFSPNPSVIGAALARETKHIQIRAGSVVLPIHHPIRVAEEWSIVDNLSKGRVGISFASGWHANDFVFAPDSYGKHRELMFQEIETVQKLWRGESLQVRDGTGSDINVKLFPMPMQPDVPIWVTIVNNPDTYIRAGEIGAGVLTNLMGQTIEDLAHNIALYRESLSKHGYDPELSNVTVLLHTFVGENADSIREKARQPFYNYLQSTVGLFQNLVKSQGLKVNVENISQEDTEYILSKAYERYVHTSALIGTPSLCLPIINQLIEIGVDEIACFVDFGVDSDSVLEGLHHLNLLKEHYKKQQDVPKILPSSLTTASSTKEVNSGVEYTIPITEAQKQLWILAQISEEASSAYNVSISLELQGFLNLDVLHQTLEKVVERHEALRTSISTQGNFQQILPFINVEIPFINFSNVEESESKVNEWFNKESQKPFDLTKGPLFRCYVLKLEEQLHLLVMTAHHIVIDGWSMNVILQELAALYSQESQGEVCQLKPPMQFREYINWQEQQSQTEEMAAHESYWLEKFASSTPVLNLPTDRPRPPKKTYRGNRQTLRLNASLYREVKQFSTKKGCTPFMTLLSAYTAFLHRLTNQEDIVVGISSAGRSCAGSEKLVGYCAHLLPIRSCVVENLSFSDYLGKMKGVLLEAYENQDYPFAWLLKQLKLGRDASHSPLIATIFNLDRPVAVPKMFGLETEIFAPPIAFTGFDISFYVIEMGNELVLNCEYNTDLFDAATISRILGYFQTLVEGIITHPEQRLFELPLLSETEQHQLLVEWNNTQADYPQDKCIHQLFEVQTERTPEAVAVIFEDQQLNYRELNARANQLAHHLQTLGVGPEVLVGICVERSIEMVVGLLGILKAGGAYVPLDPSYPQERLSYMLADSGVEVLLTHSELLSSLPSPTARVVCLDSDCSAIEQHSQENLDVGVSADNLAYVIYTSGSTGLPKGAMNTHQGIRNRLLWMQDAYQLTSSDRVLQKTPFSFDVSVWEFFWPLLTGARIVIAKPEGHKDSTYLVNLISTQQITTIHFVPSMLQVFLQEPNCGNCSCLKRVICSGEALPFELTERFFEHFECELHNLYGPTEAAIDVTFWQCQLQENRQLVPIGRPIANTQVYILDKHLQAVPIGVSGELYIGGDGLARGYLNRPELTSEKFIPNPFCDRKSERLYKTGDLARYDSDANIEFLGRIDHQVKIRGFRIELGEIEAVLTKHPKVQEAVVIAREDTPGDKRLVAYVVSNQEQVPITSELRGFLKEKLPDYMVPSVFVMQSVLPLTPNGKLDRKALPTPDLSTSNLEEDFVAPSTPTEQILAKIWMEILGRQQVGIYDNFFDIGGQSLLIIQVGNKVREIFSSHILVTDLFKYPTISSLAKYLSQENNVEQPALAPINELAKKQKEAIKRQKQLIKQKRKANV</sequence>
<dbReference type="NCBIfam" id="TIGR04020">
    <property type="entry name" value="seco_metab_LLM"/>
    <property type="match status" value="1"/>
</dbReference>
<keyword evidence="6" id="KW-0597">Phosphoprotein</keyword>
<dbReference type="InterPro" id="IPR036661">
    <property type="entry name" value="Luciferase-like_sf"/>
</dbReference>
<dbReference type="FunFam" id="3.40.47.10:FF:000019">
    <property type="entry name" value="Polyketide synthase type I"/>
    <property type="match status" value="1"/>
</dbReference>
<dbReference type="Gene3D" id="3.40.50.12780">
    <property type="entry name" value="N-terminal domain of ligase-like"/>
    <property type="match status" value="1"/>
</dbReference>
<dbReference type="GO" id="GO:0008483">
    <property type="term" value="F:transaminase activity"/>
    <property type="evidence" value="ECO:0007669"/>
    <property type="project" value="UniProtKB-KW"/>
</dbReference>
<dbReference type="Gene3D" id="3.30.559.30">
    <property type="entry name" value="Nonribosomal peptide synthetase, condensation domain"/>
    <property type="match status" value="1"/>
</dbReference>
<reference evidence="16 17" key="1">
    <citation type="submission" date="2017-11" db="EMBL/GenBank/DDBJ databases">
        <title>Complete genome of a free-living desiccation-tolerant cyanobacterium and its photosynthetic adaptation to extreme terrestrial habitat.</title>
        <authorList>
            <person name="Shang J."/>
        </authorList>
    </citation>
    <scope>NUCLEOTIDE SEQUENCE [LARGE SCALE GENOMIC DNA]</scope>
    <source>
        <strain evidence="16 17">CCNUN1</strain>
        <plasmid evidence="17">pnfsy04</plasmid>
    </source>
</reference>
<feature type="domain" description="Carrier" evidence="14">
    <location>
        <begin position="1731"/>
        <end position="1809"/>
    </location>
</feature>
<dbReference type="Gene3D" id="3.30.559.10">
    <property type="entry name" value="Chloramphenicol acetyltransferase-like domain"/>
    <property type="match status" value="1"/>
</dbReference>
<dbReference type="OrthoDB" id="499075at2"/>
<dbReference type="EMBL" id="CP024789">
    <property type="protein sequence ID" value="AUB43299.1"/>
    <property type="molecule type" value="Genomic_DNA"/>
</dbReference>
<dbReference type="PANTHER" id="PTHR43775">
    <property type="entry name" value="FATTY ACID SYNTHASE"/>
    <property type="match status" value="1"/>
</dbReference>
<keyword evidence="4" id="KW-0596">Phosphopantetheine</keyword>
<dbReference type="CDD" id="cd17646">
    <property type="entry name" value="A_NRPS_AB3403-like"/>
    <property type="match status" value="1"/>
</dbReference>
<dbReference type="CDD" id="cd00833">
    <property type="entry name" value="PKS"/>
    <property type="match status" value="1"/>
</dbReference>
<evidence type="ECO:0000256" key="9">
    <source>
        <dbReference type="ARBA" id="ARBA00022898"/>
    </source>
</evidence>
<evidence type="ECO:0000256" key="8">
    <source>
        <dbReference type="ARBA" id="ARBA00022832"/>
    </source>
</evidence>
<dbReference type="Gene3D" id="1.10.1200.10">
    <property type="entry name" value="ACP-like"/>
    <property type="match status" value="3"/>
</dbReference>
<dbReference type="PROSITE" id="PS00455">
    <property type="entry name" value="AMP_BINDING"/>
    <property type="match status" value="2"/>
</dbReference>
<dbReference type="GO" id="GO:0016705">
    <property type="term" value="F:oxidoreductase activity, acting on paired donors, with incorporation or reduction of molecular oxygen"/>
    <property type="evidence" value="ECO:0007669"/>
    <property type="project" value="InterPro"/>
</dbReference>
<comment type="cofactor">
    <cofactor evidence="1">
        <name>pantetheine 4'-phosphate</name>
        <dbReference type="ChEBI" id="CHEBI:47942"/>
    </cofactor>
</comment>
<dbReference type="Pfam" id="PF00296">
    <property type="entry name" value="Bac_luciferase"/>
    <property type="match status" value="1"/>
</dbReference>
<dbReference type="InterPro" id="IPR011251">
    <property type="entry name" value="Luciferase-like_dom"/>
</dbReference>
<dbReference type="InterPro" id="IPR023213">
    <property type="entry name" value="CAT-like_dom_sf"/>
</dbReference>
<dbReference type="KEGG" id="nfl:COO91_09472"/>
<keyword evidence="16" id="KW-0032">Aminotransferase</keyword>
<dbReference type="PANTHER" id="PTHR43775:SF37">
    <property type="entry name" value="SI:DKEY-61P9.11"/>
    <property type="match status" value="1"/>
</dbReference>
<dbReference type="SUPFAM" id="SSF47336">
    <property type="entry name" value="ACP-like"/>
    <property type="match status" value="3"/>
</dbReference>
<evidence type="ECO:0000256" key="3">
    <source>
        <dbReference type="ARBA" id="ARBA00006432"/>
    </source>
</evidence>
<dbReference type="InterPro" id="IPR036736">
    <property type="entry name" value="ACP-like_sf"/>
</dbReference>
<dbReference type="InterPro" id="IPR040097">
    <property type="entry name" value="FAAL/FAAC"/>
</dbReference>
<dbReference type="Pfam" id="PF00668">
    <property type="entry name" value="Condensation"/>
    <property type="match status" value="1"/>
</dbReference>
<evidence type="ECO:0000256" key="7">
    <source>
        <dbReference type="ARBA" id="ARBA00022679"/>
    </source>
</evidence>
<dbReference type="InterPro" id="IPR010071">
    <property type="entry name" value="AA_adenyl_dom"/>
</dbReference>
<dbReference type="InterPro" id="IPR000873">
    <property type="entry name" value="AMP-dep_synth/lig_dom"/>
</dbReference>
<gene>
    <name evidence="16" type="ORF">COO91_09472</name>
</gene>
<dbReference type="InterPro" id="IPR018201">
    <property type="entry name" value="Ketoacyl_synth_AS"/>
</dbReference>
<dbReference type="SMART" id="SM01294">
    <property type="entry name" value="PKS_PP_betabranch"/>
    <property type="match status" value="1"/>
</dbReference>
<dbReference type="InterPro" id="IPR016035">
    <property type="entry name" value="Acyl_Trfase/lysoPLipase"/>
</dbReference>
<dbReference type="InterPro" id="IPR024011">
    <property type="entry name" value="Biosynth_lucif-like_mOase_dom"/>
</dbReference>
<evidence type="ECO:0000256" key="2">
    <source>
        <dbReference type="ARBA" id="ARBA00004496"/>
    </source>
</evidence>
<dbReference type="InterPro" id="IPR020845">
    <property type="entry name" value="AMP-binding_CS"/>
</dbReference>
<dbReference type="InterPro" id="IPR006162">
    <property type="entry name" value="Ppantetheine_attach_site"/>
</dbReference>
<feature type="domain" description="Ketosynthase family 3 (KS3)" evidence="15">
    <location>
        <begin position="814"/>
        <end position="1238"/>
    </location>
</feature>
<dbReference type="InterPro" id="IPR045851">
    <property type="entry name" value="AMP-bd_C_sf"/>
</dbReference>
<dbReference type="InterPro" id="IPR025110">
    <property type="entry name" value="AMP-bd_C"/>
</dbReference>
<dbReference type="CDD" id="cd05931">
    <property type="entry name" value="FAAL"/>
    <property type="match status" value="1"/>
</dbReference>
<dbReference type="GO" id="GO:0031177">
    <property type="term" value="F:phosphopantetheine binding"/>
    <property type="evidence" value="ECO:0007669"/>
    <property type="project" value="InterPro"/>
</dbReference>
<dbReference type="Gene3D" id="3.30.70.3290">
    <property type="match status" value="1"/>
</dbReference>
<comment type="subcellular location">
    <subcellularLocation>
        <location evidence="2">Cytoplasm</location>
    </subcellularLocation>
</comment>
<dbReference type="Gene3D" id="3.40.366.10">
    <property type="entry name" value="Malonyl-Coenzyme A Acyl Carrier Protein, domain 2"/>
    <property type="match status" value="1"/>
</dbReference>